<name>A0A3P8LIH2_9BACT</name>
<dbReference type="RefSeq" id="WP_126118449.1">
    <property type="nucleotide sequence ID" value="NZ_CP101806.1"/>
</dbReference>
<gene>
    <name evidence="2" type="ORF">NCTC10126_00749</name>
    <name evidence="1" type="ORF">NPA07_03905</name>
</gene>
<accession>A0A3P8LIH2</accession>
<dbReference type="Proteomes" id="UP001058569">
    <property type="component" value="Chromosome"/>
</dbReference>
<evidence type="ECO:0000313" key="1">
    <source>
        <dbReference type="EMBL" id="UUD34929.1"/>
    </source>
</evidence>
<dbReference type="NCBIfam" id="NF045968">
    <property type="entry name" value="mutase_MAG5620"/>
    <property type="match status" value="1"/>
</dbReference>
<evidence type="ECO:0000313" key="2">
    <source>
        <dbReference type="EMBL" id="VDR42242.1"/>
    </source>
</evidence>
<sequence length="515" mass="61872">MQTSNSKLKDSVIASSDNLLICNNGFLLKSYAGNKIELSTILRLMQAFNNSILNKHCNILLSYEGSSFDSDNFKYIASYFIQKGHIVFNYHNCLSTNLILDEFAYKKGKYDFLIKFNNIINNHYLEVKILDNNFELLNTQVQENIYNYYQNNSWENQEIKLNSPILINEFELIDELTSNEQMLKAFTNVKQRYKTLSYFAYDNDFSKRVGSELLNNYQCKFISNNKNISLSRLKWLSFFATRSLYYKQKIQNIFHFDNNSNLSVCLRLSEKFKWLNSHELVLIYLDFFLEEIKRNGIDITNSFVIVPQNTTFQILELLKQYKVKYYYYDPNGNSKLLKSENCLFAYIENKYIANPRFSNQFNNYYFFICLIWMLNSYTNRNNLLSFKHNQLSERVGKVKIFKKSYKFQFDKIDNLLKYFSLNYKRWFVTYNAYKVWNDNKYMLFKLINNRKHQAIFYWDDIRERLVVEYQMCSHFEDISNSIWIDKIKLQILLYFLIKQSNSSKFTKSIKNKNHP</sequence>
<protein>
    <submittedName>
        <fullName evidence="2">Uncharacterized protein</fullName>
    </submittedName>
</protein>
<organism evidence="2 3">
    <name type="scientific">Mycoplasmopsis caviae</name>
    <dbReference type="NCBI Taxonomy" id="55603"/>
    <lineage>
        <taxon>Bacteria</taxon>
        <taxon>Bacillati</taxon>
        <taxon>Mycoplasmatota</taxon>
        <taxon>Mycoplasmoidales</taxon>
        <taxon>Metamycoplasmataceae</taxon>
        <taxon>Mycoplasmopsis</taxon>
    </lineage>
</organism>
<evidence type="ECO:0000313" key="4">
    <source>
        <dbReference type="Proteomes" id="UP001058569"/>
    </source>
</evidence>
<proteinExistence type="predicted"/>
<keyword evidence="4" id="KW-1185">Reference proteome</keyword>
<reference evidence="1" key="2">
    <citation type="submission" date="2022-07" db="EMBL/GenBank/DDBJ databases">
        <title>Complete genome of Mycoplasma caviae type strain G122.</title>
        <authorList>
            <person name="Spergser J."/>
        </authorList>
    </citation>
    <scope>NUCLEOTIDE SEQUENCE</scope>
    <source>
        <strain evidence="1">G122</strain>
    </source>
</reference>
<dbReference type="AlphaFoldDB" id="A0A3P8LIH2"/>
<dbReference type="EMBL" id="UZVY01000001">
    <property type="protein sequence ID" value="VDR42242.1"/>
    <property type="molecule type" value="Genomic_DNA"/>
</dbReference>
<reference evidence="2 3" key="1">
    <citation type="submission" date="2018-12" db="EMBL/GenBank/DDBJ databases">
        <authorList>
            <consortium name="Pathogen Informatics"/>
        </authorList>
    </citation>
    <scope>NUCLEOTIDE SEQUENCE [LARGE SCALE GENOMIC DNA]</scope>
    <source>
        <strain evidence="2 3">NCTC10126</strain>
    </source>
</reference>
<dbReference type="OrthoDB" id="394538at2"/>
<dbReference type="Proteomes" id="UP000280036">
    <property type="component" value="Unassembled WGS sequence"/>
</dbReference>
<evidence type="ECO:0000313" key="3">
    <source>
        <dbReference type="Proteomes" id="UP000280036"/>
    </source>
</evidence>
<dbReference type="EMBL" id="CP101806">
    <property type="protein sequence ID" value="UUD34929.1"/>
    <property type="molecule type" value="Genomic_DNA"/>
</dbReference>